<dbReference type="InterPro" id="IPR011989">
    <property type="entry name" value="ARM-like"/>
</dbReference>
<name>A0A9Y1BLC2_9ARCH</name>
<dbReference type="EMBL" id="CP084166">
    <property type="protein sequence ID" value="UJG40972.1"/>
    <property type="molecule type" value="Genomic_DNA"/>
</dbReference>
<accession>A0A9Y1BLC2</accession>
<protein>
    <submittedName>
        <fullName evidence="1">HEAT repeat domain-containing protein</fullName>
    </submittedName>
</protein>
<dbReference type="InterPro" id="IPR016024">
    <property type="entry name" value="ARM-type_fold"/>
</dbReference>
<reference evidence="1" key="1">
    <citation type="journal article" date="2022" name="Nat. Microbiol.">
        <title>Unique mobile elements and scalable gene flow at the prokaryote-eukaryote boundary revealed by circularized Asgard archaea genomes.</title>
        <authorList>
            <person name="Wu F."/>
            <person name="Speth D.R."/>
            <person name="Philosof A."/>
            <person name="Cremiere A."/>
            <person name="Narayanan A."/>
            <person name="Barco R.A."/>
            <person name="Connon S.A."/>
            <person name="Amend J.P."/>
            <person name="Antoshechkin I.A."/>
            <person name="Orphan V.J."/>
        </authorList>
    </citation>
    <scope>NUCLEOTIDE SEQUENCE</scope>
    <source>
        <strain evidence="1">PM71</strain>
    </source>
</reference>
<proteinExistence type="predicted"/>
<dbReference type="AlphaFoldDB" id="A0A9Y1BLC2"/>
<dbReference type="SUPFAM" id="SSF48371">
    <property type="entry name" value="ARM repeat"/>
    <property type="match status" value="1"/>
</dbReference>
<evidence type="ECO:0000313" key="1">
    <source>
        <dbReference type="EMBL" id="UJG40972.1"/>
    </source>
</evidence>
<dbReference type="Gene3D" id="1.25.10.10">
    <property type="entry name" value="Leucine-rich Repeat Variant"/>
    <property type="match status" value="2"/>
</dbReference>
<gene>
    <name evidence="1" type="ORF">K9W45_00590</name>
</gene>
<organism evidence="1">
    <name type="scientific">Candidatus Heimdallarchaeum aukensis</name>
    <dbReference type="NCBI Taxonomy" id="2876573"/>
    <lineage>
        <taxon>Archaea</taxon>
        <taxon>Promethearchaeati</taxon>
        <taxon>Candidatus Heimdallarchaeota</taxon>
        <taxon>Candidatus Heimdallarchaeia (ex Rinke et al. 2021) (nom. nud.)</taxon>
        <taxon>Candidatus Heimdallarchaeales</taxon>
        <taxon>Candidatus Heimdallarchaeaceae</taxon>
        <taxon>Candidatus Heimdallarchaeum</taxon>
    </lineage>
</organism>
<dbReference type="Proteomes" id="UP001201020">
    <property type="component" value="Chromosome"/>
</dbReference>
<dbReference type="Pfam" id="PF13646">
    <property type="entry name" value="HEAT_2"/>
    <property type="match status" value="1"/>
</dbReference>
<sequence>MTENSSKDEKTALIKQLRLSSLPVQREKAAILLANFPDSEVLDALLNAQIRDPNPKVRDAAAASLARLISYSEDDDSEILPEDKKKRYNQIFNLTKEIEIIRQGTTRFRFNKKDTLEITQLFNQIKSDRYLPKQTNVRSLINSILLLPIDNIDLGRDVAITLTEILKRSFDEEERLIAIGSLSNIVTTIESYNPLFGIAEAFLMIYKTSDDSEMRMISFRCLELLISKTKSMNKLNYHVDNLAKLLTFSYDKRIREIAISAYPELVFLYNEKSTFLVDHIIKIVRATYEDRLRELGLKALEALILRKRVTEENFESIIKMLKSHHSKNIRIRAIELFLSIILQAHEDMIDDALASLFIIMQKTKDEDICYTAIQNIEHYSLIDVPKENVQNVFRLIEIIATTSPHPLIALRAYNLVSKIISNKPNLITTDFIVEIAHNMLSSKDLGVTEQILVSFCELIYNRELNPLDITQNISNILFLSDDSDILEGLVTIFQELLVSDKSINPKDVLDKLIVIISESNGKHDVFRRLANLDVDIFKKSSNKEKSEKKKTE</sequence>